<sequence length="146" mass="16181">MVKDCQELSSDGNVLGVLAHKPDAFFKTKPGIIQGTILSEKPKNEIDDILRGLPDRIKPPFGNDDQALEAKKSISSRILFVAAEIGNTKFLVELIRLYYDITWKVALVSKLITPLRDGNGNNMLHLVGKRTNKPFQDVGGLALHMQ</sequence>
<name>A0ACB8XSA1_ARCLA</name>
<dbReference type="EMBL" id="CM042061">
    <property type="protein sequence ID" value="KAI3673315.1"/>
    <property type="molecule type" value="Genomic_DNA"/>
</dbReference>
<accession>A0ACB8XSA1</accession>
<proteinExistence type="predicted"/>
<reference evidence="1 2" key="2">
    <citation type="journal article" date="2022" name="Mol. Ecol. Resour.">
        <title>The genomes of chicory, endive, great burdock and yacon provide insights into Asteraceae paleo-polyploidization history and plant inulin production.</title>
        <authorList>
            <person name="Fan W."/>
            <person name="Wang S."/>
            <person name="Wang H."/>
            <person name="Wang A."/>
            <person name="Jiang F."/>
            <person name="Liu H."/>
            <person name="Zhao H."/>
            <person name="Xu D."/>
            <person name="Zhang Y."/>
        </authorList>
    </citation>
    <scope>NUCLEOTIDE SEQUENCE [LARGE SCALE GENOMIC DNA]</scope>
    <source>
        <strain evidence="2">cv. Niubang</strain>
    </source>
</reference>
<organism evidence="1 2">
    <name type="scientific">Arctium lappa</name>
    <name type="common">Greater burdock</name>
    <name type="synonym">Lappa major</name>
    <dbReference type="NCBI Taxonomy" id="4217"/>
    <lineage>
        <taxon>Eukaryota</taxon>
        <taxon>Viridiplantae</taxon>
        <taxon>Streptophyta</taxon>
        <taxon>Embryophyta</taxon>
        <taxon>Tracheophyta</taxon>
        <taxon>Spermatophyta</taxon>
        <taxon>Magnoliopsida</taxon>
        <taxon>eudicotyledons</taxon>
        <taxon>Gunneridae</taxon>
        <taxon>Pentapetalae</taxon>
        <taxon>asterids</taxon>
        <taxon>campanulids</taxon>
        <taxon>Asterales</taxon>
        <taxon>Asteraceae</taxon>
        <taxon>Carduoideae</taxon>
        <taxon>Cardueae</taxon>
        <taxon>Arctiinae</taxon>
        <taxon>Arctium</taxon>
    </lineage>
</organism>
<evidence type="ECO:0000313" key="1">
    <source>
        <dbReference type="EMBL" id="KAI3673315.1"/>
    </source>
</evidence>
<gene>
    <name evidence="1" type="ORF">L6452_39432</name>
</gene>
<evidence type="ECO:0000313" key="2">
    <source>
        <dbReference type="Proteomes" id="UP001055879"/>
    </source>
</evidence>
<protein>
    <submittedName>
        <fullName evidence="1">Uncharacterized protein</fullName>
    </submittedName>
</protein>
<comment type="caution">
    <text evidence="1">The sequence shown here is derived from an EMBL/GenBank/DDBJ whole genome shotgun (WGS) entry which is preliminary data.</text>
</comment>
<reference evidence="2" key="1">
    <citation type="journal article" date="2022" name="Mol. Ecol. Resour.">
        <title>The genomes of chicory, endive, great burdock and yacon provide insights into Asteraceae palaeo-polyploidization history and plant inulin production.</title>
        <authorList>
            <person name="Fan W."/>
            <person name="Wang S."/>
            <person name="Wang H."/>
            <person name="Wang A."/>
            <person name="Jiang F."/>
            <person name="Liu H."/>
            <person name="Zhao H."/>
            <person name="Xu D."/>
            <person name="Zhang Y."/>
        </authorList>
    </citation>
    <scope>NUCLEOTIDE SEQUENCE [LARGE SCALE GENOMIC DNA]</scope>
    <source>
        <strain evidence="2">cv. Niubang</strain>
    </source>
</reference>
<keyword evidence="2" id="KW-1185">Reference proteome</keyword>
<dbReference type="Proteomes" id="UP001055879">
    <property type="component" value="Linkage Group LG15"/>
</dbReference>